<evidence type="ECO:0000313" key="7">
    <source>
        <dbReference type="Proteomes" id="UP000521943"/>
    </source>
</evidence>
<evidence type="ECO:0000313" key="6">
    <source>
        <dbReference type="EMBL" id="KAF6755470.1"/>
    </source>
</evidence>
<keyword evidence="3" id="KW-0862">Zinc</keyword>
<evidence type="ECO:0000256" key="4">
    <source>
        <dbReference type="PROSITE-ProRule" id="PRU00134"/>
    </source>
</evidence>
<dbReference type="Gene3D" id="6.10.140.2220">
    <property type="match status" value="1"/>
</dbReference>
<keyword evidence="2 4" id="KW-0863">Zinc-finger</keyword>
<protein>
    <recommendedName>
        <fullName evidence="5">MYND-type domain-containing protein</fullName>
    </recommendedName>
</protein>
<keyword evidence="7" id="KW-1185">Reference proteome</keyword>
<evidence type="ECO:0000256" key="1">
    <source>
        <dbReference type="ARBA" id="ARBA00022723"/>
    </source>
</evidence>
<dbReference type="PROSITE" id="PS50865">
    <property type="entry name" value="ZF_MYND_2"/>
    <property type="match status" value="1"/>
</dbReference>
<evidence type="ECO:0000256" key="2">
    <source>
        <dbReference type="ARBA" id="ARBA00022771"/>
    </source>
</evidence>
<sequence length="650" mass="74186">MSELQGRGIGSSTIQRSTFRTEALLRAAERGSVGHIERLGQWREWPNDFPGATRALLILFEHLKANVTAIPELETCRQPELLGEPTVVLIEACLDSINGLLGYIRETSKENVDKLFAIVRANLEYYFAWLAFFGRNSPCAPGYYTGYNYGAQRIMLLLDQGIHYADDPDTHERVADFCLSLWMIESASPRVDGAVFTVEEYWENVFIKFDGIWRCTAHEPTRNQVVRRVSAFNDATLKVLASSLYRELVDWPATHMHEYHKNPTTYSCQPLIRYIQTATMLCDHNSRFFQIILEMRFATRAFKLAWELRHAQSLQPYGGTVAGEIANLLFGPMVLLSKESPRLIPELLEAGLLDILAFELLSQPPEGRACKFDKWYSISDGLNPLKTLLHFCHHPRVSAALRVAMDQLPAETRDALARNVTANGYWKPFSDDFIFYRMAVEILPHRAGRFCDSLEHHTKHPGEQTEVATQCSWCHTTMYCSRECQAEDWESFHKRECSRDRLQRIERELSGTWVSHRSRLFKLIYLQVAISKCQRPEKPPGVHFLCPIIVADATVLPMRMYELDGTDKRFGFDKIETDTRSAAMIRRCAGDPTKLLAIAVSGFGRRRVNAVALFSVPTLQLLSGYVRQNADESAEIPAKYLVHRRPARDA</sequence>
<dbReference type="GO" id="GO:0008270">
    <property type="term" value="F:zinc ion binding"/>
    <property type="evidence" value="ECO:0007669"/>
    <property type="project" value="UniProtKB-KW"/>
</dbReference>
<accession>A0A8H6HYQ0</accession>
<evidence type="ECO:0000259" key="5">
    <source>
        <dbReference type="PROSITE" id="PS50865"/>
    </source>
</evidence>
<dbReference type="Proteomes" id="UP000521943">
    <property type="component" value="Unassembled WGS sequence"/>
</dbReference>
<dbReference type="SUPFAM" id="SSF144232">
    <property type="entry name" value="HIT/MYND zinc finger-like"/>
    <property type="match status" value="1"/>
</dbReference>
<dbReference type="EMBL" id="JACGCI010000030">
    <property type="protein sequence ID" value="KAF6755470.1"/>
    <property type="molecule type" value="Genomic_DNA"/>
</dbReference>
<evidence type="ECO:0000256" key="3">
    <source>
        <dbReference type="ARBA" id="ARBA00022833"/>
    </source>
</evidence>
<feature type="domain" description="MYND-type" evidence="5">
    <location>
        <begin position="448"/>
        <end position="497"/>
    </location>
</feature>
<dbReference type="OrthoDB" id="432970at2759"/>
<dbReference type="Pfam" id="PF01753">
    <property type="entry name" value="zf-MYND"/>
    <property type="match status" value="1"/>
</dbReference>
<name>A0A8H6HYQ0_9AGAR</name>
<reference evidence="6 7" key="1">
    <citation type="submission" date="2020-07" db="EMBL/GenBank/DDBJ databases">
        <title>Comparative genomics of pyrophilous fungi reveals a link between fire events and developmental genes.</title>
        <authorList>
            <consortium name="DOE Joint Genome Institute"/>
            <person name="Steindorff A.S."/>
            <person name="Carver A."/>
            <person name="Calhoun S."/>
            <person name="Stillman K."/>
            <person name="Liu H."/>
            <person name="Lipzen A."/>
            <person name="Pangilinan J."/>
            <person name="Labutti K."/>
            <person name="Bruns T.D."/>
            <person name="Grigoriev I.V."/>
        </authorList>
    </citation>
    <scope>NUCLEOTIDE SEQUENCE [LARGE SCALE GENOMIC DNA]</scope>
    <source>
        <strain evidence="6 7">CBS 144469</strain>
    </source>
</reference>
<organism evidence="6 7">
    <name type="scientific">Ephemerocybe angulata</name>
    <dbReference type="NCBI Taxonomy" id="980116"/>
    <lineage>
        <taxon>Eukaryota</taxon>
        <taxon>Fungi</taxon>
        <taxon>Dikarya</taxon>
        <taxon>Basidiomycota</taxon>
        <taxon>Agaricomycotina</taxon>
        <taxon>Agaricomycetes</taxon>
        <taxon>Agaricomycetidae</taxon>
        <taxon>Agaricales</taxon>
        <taxon>Agaricineae</taxon>
        <taxon>Psathyrellaceae</taxon>
        <taxon>Ephemerocybe</taxon>
    </lineage>
</organism>
<keyword evidence="1" id="KW-0479">Metal-binding</keyword>
<dbReference type="AlphaFoldDB" id="A0A8H6HYQ0"/>
<dbReference type="InterPro" id="IPR002893">
    <property type="entry name" value="Znf_MYND"/>
</dbReference>
<proteinExistence type="predicted"/>
<gene>
    <name evidence="6" type="ORF">DFP72DRAFT_341987</name>
</gene>
<comment type="caution">
    <text evidence="6">The sequence shown here is derived from an EMBL/GenBank/DDBJ whole genome shotgun (WGS) entry which is preliminary data.</text>
</comment>